<proteinExistence type="predicted"/>
<feature type="non-terminal residue" evidence="3">
    <location>
        <position position="1"/>
    </location>
</feature>
<evidence type="ECO:0000313" key="3">
    <source>
        <dbReference type="EMBL" id="KKL66126.1"/>
    </source>
</evidence>
<reference evidence="3" key="1">
    <citation type="journal article" date="2015" name="Nature">
        <title>Complex archaea that bridge the gap between prokaryotes and eukaryotes.</title>
        <authorList>
            <person name="Spang A."/>
            <person name="Saw J.H."/>
            <person name="Jorgensen S.L."/>
            <person name="Zaremba-Niedzwiedzka K."/>
            <person name="Martijn J."/>
            <person name="Lind A.E."/>
            <person name="van Eijk R."/>
            <person name="Schleper C."/>
            <person name="Guy L."/>
            <person name="Ettema T.J."/>
        </authorList>
    </citation>
    <scope>NUCLEOTIDE SEQUENCE</scope>
</reference>
<dbReference type="EMBL" id="LAZR01027306">
    <property type="protein sequence ID" value="KKL66126.1"/>
    <property type="molecule type" value="Genomic_DNA"/>
</dbReference>
<dbReference type="InterPro" id="IPR002372">
    <property type="entry name" value="PQQ_rpt_dom"/>
</dbReference>
<dbReference type="InterPro" id="IPR018391">
    <property type="entry name" value="PQQ_b-propeller_rpt"/>
</dbReference>
<dbReference type="SMART" id="SM00564">
    <property type="entry name" value="PQQ"/>
    <property type="match status" value="4"/>
</dbReference>
<sequence>AEAAYWPQFHGPKRDNVSRETGLLKTWPHGGPKLLWAADKLGAGWGCPVISGGRIYVTGMFGKEGRLTCLDLGARIQWQKPYGTEWTKNYQGARHPPTIDAKSIYVMSGVAVLTAFDARTGQRHWSVDLMARFGGKLLGFGFSESVVIDGDRLICSPGAPDASVVALDKRTGKTVWASKGLSDEYGYCAPLLVDHGGTRLVVTMTARAIVGLEAATGKLLWRYPYRNRYAGHHVTPIYHDGKIFATSGYGKGGVMLKLSADGGAVEAKWTNPRLDTHYGGVVLLDGHLYGSTHKSASWVCLQWETGRLGYEAKGLGKGSVAAADGMLYCYGESGHLALVRPNPKRFDVVSSFRITRGTGQHWAHPVIYGGRLYVRHGDTLMAFDLTAGRQASPNPREEEDHETDADDLARAARRVGLGRGGRDK</sequence>
<dbReference type="PANTHER" id="PTHR34512">
    <property type="entry name" value="CELL SURFACE PROTEIN"/>
    <property type="match status" value="1"/>
</dbReference>
<gene>
    <name evidence="3" type="ORF">LCGC14_2148110</name>
</gene>
<dbReference type="SUPFAM" id="SSF50998">
    <property type="entry name" value="Quinoprotein alcohol dehydrogenase-like"/>
    <property type="match status" value="1"/>
</dbReference>
<dbReference type="AlphaFoldDB" id="A0A0F9EIJ0"/>
<feature type="domain" description="Pyrrolo-quinoline quinone repeat" evidence="2">
    <location>
        <begin position="64"/>
        <end position="307"/>
    </location>
</feature>
<dbReference type="InterPro" id="IPR015943">
    <property type="entry name" value="WD40/YVTN_repeat-like_dom_sf"/>
</dbReference>
<dbReference type="Pfam" id="PF13360">
    <property type="entry name" value="PQQ_2"/>
    <property type="match status" value="1"/>
</dbReference>
<protein>
    <recommendedName>
        <fullName evidence="2">Pyrrolo-quinoline quinone repeat domain-containing protein</fullName>
    </recommendedName>
</protein>
<accession>A0A0F9EIJ0</accession>
<comment type="caution">
    <text evidence="3">The sequence shown here is derived from an EMBL/GenBank/DDBJ whole genome shotgun (WGS) entry which is preliminary data.</text>
</comment>
<feature type="region of interest" description="Disordered" evidence="1">
    <location>
        <begin position="386"/>
        <end position="408"/>
    </location>
</feature>
<dbReference type="InterPro" id="IPR011047">
    <property type="entry name" value="Quinoprotein_ADH-like_sf"/>
</dbReference>
<evidence type="ECO:0000259" key="2">
    <source>
        <dbReference type="Pfam" id="PF13360"/>
    </source>
</evidence>
<organism evidence="3">
    <name type="scientific">marine sediment metagenome</name>
    <dbReference type="NCBI Taxonomy" id="412755"/>
    <lineage>
        <taxon>unclassified sequences</taxon>
        <taxon>metagenomes</taxon>
        <taxon>ecological metagenomes</taxon>
    </lineage>
</organism>
<dbReference type="PANTHER" id="PTHR34512:SF30">
    <property type="entry name" value="OUTER MEMBRANE PROTEIN ASSEMBLY FACTOR BAMB"/>
    <property type="match status" value="1"/>
</dbReference>
<name>A0A0F9EIJ0_9ZZZZ</name>
<evidence type="ECO:0000256" key="1">
    <source>
        <dbReference type="SAM" id="MobiDB-lite"/>
    </source>
</evidence>
<dbReference type="Gene3D" id="2.130.10.10">
    <property type="entry name" value="YVTN repeat-like/Quinoprotein amine dehydrogenase"/>
    <property type="match status" value="1"/>
</dbReference>
<feature type="compositionally biased region" description="Acidic residues" evidence="1">
    <location>
        <begin position="397"/>
        <end position="406"/>
    </location>
</feature>